<keyword evidence="1" id="KW-0732">Signal</keyword>
<evidence type="ECO:0000313" key="4">
    <source>
        <dbReference type="Proteomes" id="UP001366166"/>
    </source>
</evidence>
<dbReference type="Pfam" id="PF04366">
    <property type="entry name" value="Ysc84"/>
    <property type="match status" value="1"/>
</dbReference>
<dbReference type="CDD" id="cd11524">
    <property type="entry name" value="SYLF"/>
    <property type="match status" value="1"/>
</dbReference>
<keyword evidence="4" id="KW-1185">Reference proteome</keyword>
<feature type="domain" description="Ysc84 actin-binding" evidence="2">
    <location>
        <begin position="107"/>
        <end position="228"/>
    </location>
</feature>
<evidence type="ECO:0000256" key="1">
    <source>
        <dbReference type="SAM" id="SignalP"/>
    </source>
</evidence>
<gene>
    <name evidence="3" type="ORF">FAK_05180</name>
</gene>
<dbReference type="GO" id="GO:0035091">
    <property type="term" value="F:phosphatidylinositol binding"/>
    <property type="evidence" value="ECO:0007669"/>
    <property type="project" value="TreeGrafter"/>
</dbReference>
<accession>A0AAU9F0H4</accession>
<reference evidence="4" key="1">
    <citation type="journal article" date="2023" name="Arch. Microbiol.">
        <title>Desulfoferula mesophilus gen. nov. sp. nov., a mesophilic sulfate-reducing bacterium isolated from a brackish lake sediment.</title>
        <authorList>
            <person name="Watanabe T."/>
            <person name="Yabe T."/>
            <person name="Tsuji J.M."/>
            <person name="Fukui M."/>
        </authorList>
    </citation>
    <scope>NUCLEOTIDE SEQUENCE [LARGE SCALE GENOMIC DNA]</scope>
    <source>
        <strain evidence="4">12FAK</strain>
    </source>
</reference>
<dbReference type="InterPro" id="IPR051702">
    <property type="entry name" value="SH3_domain_YSC84-like"/>
</dbReference>
<proteinExistence type="predicted"/>
<dbReference type="EMBL" id="AP028679">
    <property type="protein sequence ID" value="BEQ13452.1"/>
    <property type="molecule type" value="Genomic_DNA"/>
</dbReference>
<dbReference type="PANTHER" id="PTHR15629:SF2">
    <property type="entry name" value="SH3 DOMAIN-CONTAINING YSC84-LIKE PROTEIN 1"/>
    <property type="match status" value="1"/>
</dbReference>
<name>A0AAU9F0H4_9BACT</name>
<sequence>MKFKPALMLTLALLWLVTCLSAVPAQAAEKEPAYAKLTEQSAKMLDDFLKQKQAQAIRNMLGGVRAVYLVPSEDMGSLIVGYERGQGLLLRRHGKVWSDPVFLKTSQITLGLQAGASSSQVLMLIMTDKAVDELIKGVSKFGGMGGFALGDWGVRSSGSGNVGEGLEVLTVSTSSGAYLGTAFQNMSLSPAQSMNQAAYGKEKMETVLAHPGGKLAAAKKLRAILEEAVAKAWQ</sequence>
<evidence type="ECO:0000259" key="2">
    <source>
        <dbReference type="Pfam" id="PF04366"/>
    </source>
</evidence>
<protein>
    <recommendedName>
        <fullName evidence="2">Ysc84 actin-binding domain-containing protein</fullName>
    </recommendedName>
</protein>
<feature type="signal peptide" evidence="1">
    <location>
        <begin position="1"/>
        <end position="27"/>
    </location>
</feature>
<dbReference type="KEGG" id="dmp:FAK_05180"/>
<dbReference type="PANTHER" id="PTHR15629">
    <property type="entry name" value="SH3YL1 PROTEIN"/>
    <property type="match status" value="1"/>
</dbReference>
<dbReference type="RefSeq" id="WP_338605148.1">
    <property type="nucleotide sequence ID" value="NZ_AP028679.1"/>
</dbReference>
<organism evidence="3 4">
    <name type="scientific">Desulfoferula mesophila</name>
    <dbReference type="NCBI Taxonomy" id="3058419"/>
    <lineage>
        <taxon>Bacteria</taxon>
        <taxon>Pseudomonadati</taxon>
        <taxon>Thermodesulfobacteriota</taxon>
        <taxon>Desulfarculia</taxon>
        <taxon>Desulfarculales</taxon>
        <taxon>Desulfarculaceae</taxon>
        <taxon>Desulfoferula</taxon>
    </lineage>
</organism>
<dbReference type="InterPro" id="IPR007461">
    <property type="entry name" value="Ysc84_actin-binding"/>
</dbReference>
<dbReference type="Proteomes" id="UP001366166">
    <property type="component" value="Chromosome"/>
</dbReference>
<feature type="chain" id="PRO_5043616928" description="Ysc84 actin-binding domain-containing protein" evidence="1">
    <location>
        <begin position="28"/>
        <end position="234"/>
    </location>
</feature>
<dbReference type="AlphaFoldDB" id="A0AAU9F0H4"/>
<evidence type="ECO:0000313" key="3">
    <source>
        <dbReference type="EMBL" id="BEQ13452.1"/>
    </source>
</evidence>